<proteinExistence type="predicted"/>
<dbReference type="InterPro" id="IPR036390">
    <property type="entry name" value="WH_DNA-bd_sf"/>
</dbReference>
<gene>
    <name evidence="3" type="ORF">BJ991_000508</name>
</gene>
<comment type="caution">
    <text evidence="3">The sequence shown here is derived from an EMBL/GenBank/DDBJ whole genome shotgun (WGS) entry which is preliminary data.</text>
</comment>
<protein>
    <submittedName>
        <fullName evidence="3">DNA-binding transcriptional ArsR family regulator</fullName>
    </submittedName>
</protein>
<evidence type="ECO:0000313" key="4">
    <source>
        <dbReference type="Proteomes" id="UP000576969"/>
    </source>
</evidence>
<dbReference type="SUPFAM" id="SSF46785">
    <property type="entry name" value="Winged helix' DNA-binding domain"/>
    <property type="match status" value="1"/>
</dbReference>
<dbReference type="InterPro" id="IPR001845">
    <property type="entry name" value="HTH_ArsR_DNA-bd_dom"/>
</dbReference>
<dbReference type="GO" id="GO:0003677">
    <property type="term" value="F:DNA binding"/>
    <property type="evidence" value="ECO:0007669"/>
    <property type="project" value="UniProtKB-KW"/>
</dbReference>
<dbReference type="GO" id="GO:0003700">
    <property type="term" value="F:DNA-binding transcription factor activity"/>
    <property type="evidence" value="ECO:0007669"/>
    <property type="project" value="InterPro"/>
</dbReference>
<dbReference type="SMART" id="SM00418">
    <property type="entry name" value="HTH_ARSR"/>
    <property type="match status" value="1"/>
</dbReference>
<dbReference type="InterPro" id="IPR011991">
    <property type="entry name" value="ArsR-like_HTH"/>
</dbReference>
<dbReference type="CDD" id="cd00090">
    <property type="entry name" value="HTH_ARSR"/>
    <property type="match status" value="1"/>
</dbReference>
<feature type="domain" description="HTH arsR-type" evidence="2">
    <location>
        <begin position="25"/>
        <end position="113"/>
    </location>
</feature>
<feature type="compositionally biased region" description="Basic and acidic residues" evidence="1">
    <location>
        <begin position="171"/>
        <end position="181"/>
    </location>
</feature>
<evidence type="ECO:0000313" key="3">
    <source>
        <dbReference type="EMBL" id="NYE18480.1"/>
    </source>
</evidence>
<dbReference type="Proteomes" id="UP000576969">
    <property type="component" value="Unassembled WGS sequence"/>
</dbReference>
<dbReference type="EMBL" id="JACCBV010000001">
    <property type="protein sequence ID" value="NYE18480.1"/>
    <property type="molecule type" value="Genomic_DNA"/>
</dbReference>
<dbReference type="RefSeq" id="WP_179487172.1">
    <property type="nucleotide sequence ID" value="NZ_JACCBV010000001.1"/>
</dbReference>
<dbReference type="Pfam" id="PF12840">
    <property type="entry name" value="HTH_20"/>
    <property type="match status" value="1"/>
</dbReference>
<evidence type="ECO:0000259" key="2">
    <source>
        <dbReference type="SMART" id="SM00418"/>
    </source>
</evidence>
<organism evidence="3 4">
    <name type="scientific">Microbacterium immunditiarum</name>
    <dbReference type="NCBI Taxonomy" id="337480"/>
    <lineage>
        <taxon>Bacteria</taxon>
        <taxon>Bacillati</taxon>
        <taxon>Actinomycetota</taxon>
        <taxon>Actinomycetes</taxon>
        <taxon>Micrococcales</taxon>
        <taxon>Microbacteriaceae</taxon>
        <taxon>Microbacterium</taxon>
    </lineage>
</organism>
<reference evidence="3 4" key="1">
    <citation type="submission" date="2020-07" db="EMBL/GenBank/DDBJ databases">
        <title>Sequencing the genomes of 1000 actinobacteria strains.</title>
        <authorList>
            <person name="Klenk H.-P."/>
        </authorList>
    </citation>
    <scope>NUCLEOTIDE SEQUENCE [LARGE SCALE GENOMIC DNA]</scope>
    <source>
        <strain evidence="3 4">DSM 24662</strain>
    </source>
</reference>
<feature type="region of interest" description="Disordered" evidence="1">
    <location>
        <begin position="171"/>
        <end position="209"/>
    </location>
</feature>
<dbReference type="InterPro" id="IPR036388">
    <property type="entry name" value="WH-like_DNA-bd_sf"/>
</dbReference>
<sequence>MTSDEKPQSEPGAERGAHERISDPARIRALAHPLRLALLDYLGDVDEATATECAEVVGESPASCSFHLRILEKYGYIERAERRGREKPWRVRTKDFDLRPDPDVPGSLLAVQAVAELGLESEFLRVREYFSRVEQEEDRWVQASTFTRSAFWATAEELAEFSREVQNLTDRFEGRSADPSKRPPGARHARFLAVVNPDPIASPAPEEPR</sequence>
<feature type="region of interest" description="Disordered" evidence="1">
    <location>
        <begin position="1"/>
        <end position="22"/>
    </location>
</feature>
<keyword evidence="4" id="KW-1185">Reference proteome</keyword>
<dbReference type="AlphaFoldDB" id="A0A7Y9GL33"/>
<accession>A0A7Y9GL33</accession>
<name>A0A7Y9GL33_9MICO</name>
<dbReference type="Gene3D" id="1.10.10.10">
    <property type="entry name" value="Winged helix-like DNA-binding domain superfamily/Winged helix DNA-binding domain"/>
    <property type="match status" value="1"/>
</dbReference>
<evidence type="ECO:0000256" key="1">
    <source>
        <dbReference type="SAM" id="MobiDB-lite"/>
    </source>
</evidence>
<keyword evidence="3" id="KW-0238">DNA-binding</keyword>